<dbReference type="Proteomes" id="UP000509301">
    <property type="component" value="Chromosome"/>
</dbReference>
<dbReference type="SMART" id="SM00729">
    <property type="entry name" value="Elp3"/>
    <property type="match status" value="1"/>
</dbReference>
<keyword evidence="4" id="KW-0411">Iron-sulfur</keyword>
<dbReference type="InterPro" id="IPR013785">
    <property type="entry name" value="Aldolase_TIM"/>
</dbReference>
<reference evidence="6 7" key="1">
    <citation type="submission" date="2020-02" db="EMBL/GenBank/DDBJ databases">
        <title>Comparative genome analysis reveals the metabolism and evolution of the thermophilic archaeal genus Metallosphaera.</title>
        <authorList>
            <person name="Jiang C."/>
        </authorList>
    </citation>
    <scope>NUCLEOTIDE SEQUENCE [LARGE SCALE GENOMIC DNA]</scope>
    <source>
        <strain evidence="6 7">Ric-A</strain>
    </source>
</reference>
<dbReference type="CDD" id="cd01335">
    <property type="entry name" value="Radical_SAM"/>
    <property type="match status" value="1"/>
</dbReference>
<evidence type="ECO:0000256" key="2">
    <source>
        <dbReference type="ARBA" id="ARBA00022723"/>
    </source>
</evidence>
<keyword evidence="2" id="KW-0479">Metal-binding</keyword>
<dbReference type="KEGG" id="mten:GWK48_01115"/>
<evidence type="ECO:0000256" key="1">
    <source>
        <dbReference type="ARBA" id="ARBA00022691"/>
    </source>
</evidence>
<gene>
    <name evidence="6" type="ORF">GWK48_01115</name>
</gene>
<dbReference type="GO" id="GO:0051536">
    <property type="term" value="F:iron-sulfur cluster binding"/>
    <property type="evidence" value="ECO:0007669"/>
    <property type="project" value="UniProtKB-KW"/>
</dbReference>
<keyword evidence="1" id="KW-0949">S-adenosyl-L-methionine</keyword>
<keyword evidence="3" id="KW-0408">Iron</keyword>
<dbReference type="Pfam" id="PF04055">
    <property type="entry name" value="Radical_SAM"/>
    <property type="match status" value="1"/>
</dbReference>
<dbReference type="SUPFAM" id="SSF102114">
    <property type="entry name" value="Radical SAM enzymes"/>
    <property type="match status" value="1"/>
</dbReference>
<dbReference type="SFLD" id="SFLDS00029">
    <property type="entry name" value="Radical_SAM"/>
    <property type="match status" value="1"/>
</dbReference>
<organism evidence="6 7">
    <name type="scientific">Metallosphaera tengchongensis</name>
    <dbReference type="NCBI Taxonomy" id="1532350"/>
    <lineage>
        <taxon>Archaea</taxon>
        <taxon>Thermoproteota</taxon>
        <taxon>Thermoprotei</taxon>
        <taxon>Sulfolobales</taxon>
        <taxon>Sulfolobaceae</taxon>
        <taxon>Metallosphaera</taxon>
    </lineage>
</organism>
<dbReference type="InterPro" id="IPR058240">
    <property type="entry name" value="rSAM_sf"/>
</dbReference>
<protein>
    <submittedName>
        <fullName evidence="6">Radical SAM protein</fullName>
    </submittedName>
</protein>
<proteinExistence type="predicted"/>
<evidence type="ECO:0000256" key="4">
    <source>
        <dbReference type="ARBA" id="ARBA00023014"/>
    </source>
</evidence>
<dbReference type="PROSITE" id="PS51918">
    <property type="entry name" value="RADICAL_SAM"/>
    <property type="match status" value="1"/>
</dbReference>
<keyword evidence="7" id="KW-1185">Reference proteome</keyword>
<evidence type="ECO:0000313" key="7">
    <source>
        <dbReference type="Proteomes" id="UP000509301"/>
    </source>
</evidence>
<feature type="domain" description="Radical SAM core" evidence="5">
    <location>
        <begin position="6"/>
        <end position="220"/>
    </location>
</feature>
<dbReference type="OrthoDB" id="35347at2157"/>
<dbReference type="AlphaFoldDB" id="A0A6N0NTM4"/>
<evidence type="ECO:0000256" key="3">
    <source>
        <dbReference type="ARBA" id="ARBA00023004"/>
    </source>
</evidence>
<dbReference type="InterPro" id="IPR006638">
    <property type="entry name" value="Elp3/MiaA/NifB-like_rSAM"/>
</dbReference>
<dbReference type="GO" id="GO:0003824">
    <property type="term" value="F:catalytic activity"/>
    <property type="evidence" value="ECO:0007669"/>
    <property type="project" value="InterPro"/>
</dbReference>
<dbReference type="GeneID" id="55640503"/>
<name>A0A6N0NTM4_9CREN</name>
<dbReference type="PANTHER" id="PTHR43288:SF2">
    <property type="entry name" value="RADICAL SAM CORE DOMAIN-CONTAINING PROTEIN"/>
    <property type="match status" value="1"/>
</dbReference>
<dbReference type="EMBL" id="CP049074">
    <property type="protein sequence ID" value="QKQ99178.1"/>
    <property type="molecule type" value="Genomic_DNA"/>
</dbReference>
<sequence>MIGGFVTRSKFTTLSITGGSCSLNCFYCGAKYISTMEEAISPEKFEKIVTKLHSKGVRGFLISGGFDESGKLPIRPFLPVMRKLRRELNVVFNLHPGLQDKETIMELRDAVDIVDFEFAYSPGAYLSKGVKRERDAYVEVLSNLIEFGPEYIVPHVMLGLPKDTYEDLLEEMKIASQYKPYLLNFLVVTPTPDTPSRVLKVDLNKILPLIQEGSRMMGGKVSLGCMRPFALKEVLDREVVSRGLVERIANPHHKVVKEFSLRLYDACCSLPAHLLGDFKI</sequence>
<dbReference type="SFLD" id="SFLDG01113">
    <property type="entry name" value="Uncharacterised_Radical_SAM_Su"/>
    <property type="match status" value="1"/>
</dbReference>
<dbReference type="GO" id="GO:0046872">
    <property type="term" value="F:metal ion binding"/>
    <property type="evidence" value="ECO:0007669"/>
    <property type="project" value="UniProtKB-KW"/>
</dbReference>
<evidence type="ECO:0000259" key="5">
    <source>
        <dbReference type="PROSITE" id="PS51918"/>
    </source>
</evidence>
<dbReference type="InterPro" id="IPR007197">
    <property type="entry name" value="rSAM"/>
</dbReference>
<dbReference type="Gene3D" id="3.20.20.70">
    <property type="entry name" value="Aldolase class I"/>
    <property type="match status" value="1"/>
</dbReference>
<dbReference type="PANTHER" id="PTHR43288">
    <property type="entry name" value="BIOTIN SYNTHASE-RELATED PROTEIN, RADICAL SAM SUPERFAMILY"/>
    <property type="match status" value="1"/>
</dbReference>
<dbReference type="RefSeq" id="WP_174628823.1">
    <property type="nucleotide sequence ID" value="NZ_CP049074.1"/>
</dbReference>
<evidence type="ECO:0000313" key="6">
    <source>
        <dbReference type="EMBL" id="QKQ99178.1"/>
    </source>
</evidence>
<accession>A0A6N0NTM4</accession>